<dbReference type="EMBL" id="SNXY01000001">
    <property type="protein sequence ID" value="TDP88709.1"/>
    <property type="molecule type" value="Genomic_DNA"/>
</dbReference>
<dbReference type="Pfam" id="PF20605">
    <property type="entry name" value="Antitox_RHH"/>
    <property type="match status" value="1"/>
</dbReference>
<dbReference type="RefSeq" id="WP_126542122.1">
    <property type="nucleotide sequence ID" value="NZ_BSPM01000015.1"/>
</dbReference>
<evidence type="ECO:0000313" key="3">
    <source>
        <dbReference type="Proteomes" id="UP000294547"/>
    </source>
</evidence>
<sequence length="100" mass="10823">MAKTAKRSSLFASTESVVPEPAVEASAPAPVAVPTEIQPTGRKYPVARSREGKRVAATYLSGEALKQLKLLALKRDTTVQEILRDGLNLVFEREGMSRIA</sequence>
<comment type="caution">
    <text evidence="2">The sequence shown here is derived from an EMBL/GenBank/DDBJ whole genome shotgun (WGS) entry which is preliminary data.</text>
</comment>
<proteinExistence type="predicted"/>
<dbReference type="GeneID" id="39489785"/>
<accession>A0A4R6RPL0</accession>
<name>A0A4R6RPL0_9HYPH</name>
<feature type="domain" description="Antitoxin-like ribbon-helix-helix" evidence="1">
    <location>
        <begin position="50"/>
        <end position="99"/>
    </location>
</feature>
<gene>
    <name evidence="2" type="ORF">EDD54_0005</name>
</gene>
<evidence type="ECO:0000313" key="2">
    <source>
        <dbReference type="EMBL" id="TDP88709.1"/>
    </source>
</evidence>
<reference evidence="2 3" key="1">
    <citation type="submission" date="2019-03" db="EMBL/GenBank/DDBJ databases">
        <title>Genomic Encyclopedia of Type Strains, Phase IV (KMG-IV): sequencing the most valuable type-strain genomes for metagenomic binning, comparative biology and taxonomic classification.</title>
        <authorList>
            <person name="Goeker M."/>
        </authorList>
    </citation>
    <scope>NUCLEOTIDE SEQUENCE [LARGE SCALE GENOMIC DNA]</scope>
    <source>
        <strain evidence="2 3">DSM 102969</strain>
    </source>
</reference>
<protein>
    <recommendedName>
        <fullName evidence="1">Antitoxin-like ribbon-helix-helix domain-containing protein</fullName>
    </recommendedName>
</protein>
<dbReference type="Proteomes" id="UP000294547">
    <property type="component" value="Unassembled WGS sequence"/>
</dbReference>
<evidence type="ECO:0000259" key="1">
    <source>
        <dbReference type="Pfam" id="PF20605"/>
    </source>
</evidence>
<dbReference type="AlphaFoldDB" id="A0A4R6RPL0"/>
<dbReference type="InterPro" id="IPR046765">
    <property type="entry name" value="Antitox_RHH"/>
</dbReference>
<keyword evidence="3" id="KW-1185">Reference proteome</keyword>
<organism evidence="2 3">
    <name type="scientific">Oharaeibacter diazotrophicus</name>
    <dbReference type="NCBI Taxonomy" id="1920512"/>
    <lineage>
        <taxon>Bacteria</taxon>
        <taxon>Pseudomonadati</taxon>
        <taxon>Pseudomonadota</taxon>
        <taxon>Alphaproteobacteria</taxon>
        <taxon>Hyphomicrobiales</taxon>
        <taxon>Pleomorphomonadaceae</taxon>
        <taxon>Oharaeibacter</taxon>
    </lineage>
</organism>